<gene>
    <name evidence="1" type="ORF">Tci_420437</name>
</gene>
<protein>
    <submittedName>
        <fullName evidence="1">RNA-directed DNA polymerase</fullName>
    </submittedName>
</protein>
<organism evidence="1">
    <name type="scientific">Tanacetum cinerariifolium</name>
    <name type="common">Dalmatian daisy</name>
    <name type="synonym">Chrysanthemum cinerariifolium</name>
    <dbReference type="NCBI Taxonomy" id="118510"/>
    <lineage>
        <taxon>Eukaryota</taxon>
        <taxon>Viridiplantae</taxon>
        <taxon>Streptophyta</taxon>
        <taxon>Embryophyta</taxon>
        <taxon>Tracheophyta</taxon>
        <taxon>Spermatophyta</taxon>
        <taxon>Magnoliopsida</taxon>
        <taxon>eudicotyledons</taxon>
        <taxon>Gunneridae</taxon>
        <taxon>Pentapetalae</taxon>
        <taxon>asterids</taxon>
        <taxon>campanulids</taxon>
        <taxon>Asterales</taxon>
        <taxon>Asteraceae</taxon>
        <taxon>Asteroideae</taxon>
        <taxon>Anthemideae</taxon>
        <taxon>Anthemidinae</taxon>
        <taxon>Tanacetum</taxon>
    </lineage>
</organism>
<accession>A0A699HQ36</accession>
<keyword evidence="1" id="KW-0695">RNA-directed DNA polymerase</keyword>
<keyword evidence="1" id="KW-0548">Nucleotidyltransferase</keyword>
<dbReference type="GO" id="GO:0003964">
    <property type="term" value="F:RNA-directed DNA polymerase activity"/>
    <property type="evidence" value="ECO:0007669"/>
    <property type="project" value="UniProtKB-KW"/>
</dbReference>
<dbReference type="AlphaFoldDB" id="A0A699HQ36"/>
<reference evidence="1" key="1">
    <citation type="journal article" date="2019" name="Sci. Rep.">
        <title>Draft genome of Tanacetum cinerariifolium, the natural source of mosquito coil.</title>
        <authorList>
            <person name="Yamashiro T."/>
            <person name="Shiraishi A."/>
            <person name="Satake H."/>
            <person name="Nakayama K."/>
        </authorList>
    </citation>
    <scope>NUCLEOTIDE SEQUENCE</scope>
</reference>
<evidence type="ECO:0000313" key="1">
    <source>
        <dbReference type="EMBL" id="GEY48463.1"/>
    </source>
</evidence>
<sequence>MKGGIRIEGDEITIYKKVTKIKFSYQKEIVEIAITELEISEEEFLEINESIFFNQEGNKVFLEQFKPNIDRLKHQGYIEEEPLKHWKKNGELYKLDIINPDITIEDRPLKHVTLAMEDSFRKHVDSLL</sequence>
<comment type="caution">
    <text evidence="1">The sequence shown here is derived from an EMBL/GenBank/DDBJ whole genome shotgun (WGS) entry which is preliminary data.</text>
</comment>
<keyword evidence="1" id="KW-0808">Transferase</keyword>
<dbReference type="EMBL" id="BKCJ010182445">
    <property type="protein sequence ID" value="GEY48463.1"/>
    <property type="molecule type" value="Genomic_DNA"/>
</dbReference>
<name>A0A699HQ36_TANCI</name>
<proteinExistence type="predicted"/>